<keyword evidence="2 7" id="KW-0813">Transport</keyword>
<dbReference type="PROSITE" id="PS50928">
    <property type="entry name" value="ABC_TM1"/>
    <property type="match status" value="1"/>
</dbReference>
<gene>
    <name evidence="9" type="ORF">GCM10009717_21430</name>
</gene>
<evidence type="ECO:0000256" key="3">
    <source>
        <dbReference type="ARBA" id="ARBA00022475"/>
    </source>
</evidence>
<dbReference type="Pfam" id="PF00528">
    <property type="entry name" value="BPD_transp_1"/>
    <property type="match status" value="1"/>
</dbReference>
<sequence length="306" mass="33447">MSQQDTLNPIAPLEAPASVRKPRRKRSRTPQEGQKASVWVYIGVFIALALFGIPFIWILLTSVATQQQFAEGALALLDLSSPAWSNFYEAVTRIDFGAYTINTIFLSTITAVLTTLSSATVGFAFARLRAPGKNALFTVILATMLIPSIATLIPTYILFARVGLTNTYWPWVLWGIAGTPYLIFLFRQFFSAIPIELEDAAIIDGAGWFRSYIFIFLPLARPAILTSLLLSFTWTWGDYLAPALLLNLKNTTLAVATAAGYLDPRGEGIVTVQAAGAVLYLLPVVIVFLFTQKYFMGSGLGSSVKG</sequence>
<evidence type="ECO:0000256" key="4">
    <source>
        <dbReference type="ARBA" id="ARBA00022692"/>
    </source>
</evidence>
<evidence type="ECO:0000313" key="10">
    <source>
        <dbReference type="Proteomes" id="UP001499954"/>
    </source>
</evidence>
<evidence type="ECO:0000259" key="8">
    <source>
        <dbReference type="PROSITE" id="PS50928"/>
    </source>
</evidence>
<accession>A0ABP5C1U4</accession>
<dbReference type="Gene3D" id="1.10.3720.10">
    <property type="entry name" value="MetI-like"/>
    <property type="match status" value="1"/>
</dbReference>
<comment type="subcellular location">
    <subcellularLocation>
        <location evidence="1 7">Cell membrane</location>
        <topology evidence="1 7">Multi-pass membrane protein</topology>
    </subcellularLocation>
</comment>
<evidence type="ECO:0000256" key="5">
    <source>
        <dbReference type="ARBA" id="ARBA00022989"/>
    </source>
</evidence>
<protein>
    <submittedName>
        <fullName evidence="9">Carbohydrate ABC transporter permease</fullName>
    </submittedName>
</protein>
<dbReference type="PANTHER" id="PTHR43744:SF12">
    <property type="entry name" value="ABC TRANSPORTER PERMEASE PROTEIN MG189-RELATED"/>
    <property type="match status" value="1"/>
</dbReference>
<evidence type="ECO:0000256" key="6">
    <source>
        <dbReference type="ARBA" id="ARBA00023136"/>
    </source>
</evidence>
<dbReference type="InterPro" id="IPR035906">
    <property type="entry name" value="MetI-like_sf"/>
</dbReference>
<feature type="transmembrane region" description="Helical" evidence="7">
    <location>
        <begin position="211"/>
        <end position="236"/>
    </location>
</feature>
<dbReference type="PANTHER" id="PTHR43744">
    <property type="entry name" value="ABC TRANSPORTER PERMEASE PROTEIN MG189-RELATED-RELATED"/>
    <property type="match status" value="1"/>
</dbReference>
<proteinExistence type="inferred from homology"/>
<dbReference type="InterPro" id="IPR000515">
    <property type="entry name" value="MetI-like"/>
</dbReference>
<reference evidence="10" key="1">
    <citation type="journal article" date="2019" name="Int. J. Syst. Evol. Microbiol.">
        <title>The Global Catalogue of Microorganisms (GCM) 10K type strain sequencing project: providing services to taxonomists for standard genome sequencing and annotation.</title>
        <authorList>
            <consortium name="The Broad Institute Genomics Platform"/>
            <consortium name="The Broad Institute Genome Sequencing Center for Infectious Disease"/>
            <person name="Wu L."/>
            <person name="Ma J."/>
        </authorList>
    </citation>
    <scope>NUCLEOTIDE SEQUENCE [LARGE SCALE GENOMIC DNA]</scope>
    <source>
        <strain evidence="10">JCM 13584</strain>
    </source>
</reference>
<dbReference type="CDD" id="cd06261">
    <property type="entry name" value="TM_PBP2"/>
    <property type="match status" value="1"/>
</dbReference>
<keyword evidence="4 7" id="KW-0812">Transmembrane</keyword>
<evidence type="ECO:0000256" key="1">
    <source>
        <dbReference type="ARBA" id="ARBA00004651"/>
    </source>
</evidence>
<name>A0ABP5C1U4_9MICO</name>
<dbReference type="SUPFAM" id="SSF161098">
    <property type="entry name" value="MetI-like"/>
    <property type="match status" value="1"/>
</dbReference>
<comment type="similarity">
    <text evidence="7">Belongs to the binding-protein-dependent transport system permease family.</text>
</comment>
<feature type="transmembrane region" description="Helical" evidence="7">
    <location>
        <begin position="38"/>
        <end position="60"/>
    </location>
</feature>
<organism evidence="9 10">
    <name type="scientific">Agromyces allii</name>
    <dbReference type="NCBI Taxonomy" id="393607"/>
    <lineage>
        <taxon>Bacteria</taxon>
        <taxon>Bacillati</taxon>
        <taxon>Actinomycetota</taxon>
        <taxon>Actinomycetes</taxon>
        <taxon>Micrococcales</taxon>
        <taxon>Microbacteriaceae</taxon>
        <taxon>Agromyces</taxon>
    </lineage>
</organism>
<dbReference type="RefSeq" id="WP_170298529.1">
    <property type="nucleotide sequence ID" value="NZ_BAAAMK010000004.1"/>
</dbReference>
<feature type="transmembrane region" description="Helical" evidence="7">
    <location>
        <begin position="104"/>
        <end position="128"/>
    </location>
</feature>
<feature type="transmembrane region" description="Helical" evidence="7">
    <location>
        <begin position="171"/>
        <end position="190"/>
    </location>
</feature>
<dbReference type="Proteomes" id="UP001499954">
    <property type="component" value="Unassembled WGS sequence"/>
</dbReference>
<evidence type="ECO:0000256" key="2">
    <source>
        <dbReference type="ARBA" id="ARBA00022448"/>
    </source>
</evidence>
<feature type="transmembrane region" description="Helical" evidence="7">
    <location>
        <begin position="269"/>
        <end position="290"/>
    </location>
</feature>
<dbReference type="EMBL" id="BAAAMK010000004">
    <property type="protein sequence ID" value="GAA1955185.1"/>
    <property type="molecule type" value="Genomic_DNA"/>
</dbReference>
<evidence type="ECO:0000256" key="7">
    <source>
        <dbReference type="RuleBase" id="RU363032"/>
    </source>
</evidence>
<feature type="domain" description="ABC transmembrane type-1" evidence="8">
    <location>
        <begin position="100"/>
        <end position="291"/>
    </location>
</feature>
<keyword evidence="10" id="KW-1185">Reference proteome</keyword>
<keyword evidence="5 7" id="KW-1133">Transmembrane helix</keyword>
<keyword evidence="3" id="KW-1003">Cell membrane</keyword>
<comment type="caution">
    <text evidence="9">The sequence shown here is derived from an EMBL/GenBank/DDBJ whole genome shotgun (WGS) entry which is preliminary data.</text>
</comment>
<keyword evidence="6 7" id="KW-0472">Membrane</keyword>
<feature type="transmembrane region" description="Helical" evidence="7">
    <location>
        <begin position="135"/>
        <end position="159"/>
    </location>
</feature>
<evidence type="ECO:0000313" key="9">
    <source>
        <dbReference type="EMBL" id="GAA1955185.1"/>
    </source>
</evidence>